<feature type="domain" description="Glycosyltransferase 2-like" evidence="1">
    <location>
        <begin position="9"/>
        <end position="180"/>
    </location>
</feature>
<sequence length="320" mass="37893">MEHKIPKVSVILPNYNHESYLKVRIDSIVNQTFQDFELIILDDCSTDNSLEIIRAYETLPQVSHVVINEKNSGSTFKQWKKGFELARGKYIWIAESDDYADLTFLEKMTLFLDKDERCTIAFCLSRLVDEKGVVLPIQWSRKMNGNIVHKFEGQFFIQNYMSVKNSIYNASMALFRKSALCCVDKHFMDFRYCGDWFFWNKICIQGNVVRYEEFLNNFRQHLNKVTPKADSMGLKYTEGKYVVADVIEMLDLNWVQQIIVKGCFLKEMYRFPNFKNKGVKRVTIKDVNKFLKSRRFYIYIFRLDRIFNFSGLDIAKNKKL</sequence>
<dbReference type="CDD" id="cd00761">
    <property type="entry name" value="Glyco_tranf_GTA_type"/>
    <property type="match status" value="1"/>
</dbReference>
<dbReference type="RefSeq" id="WP_379999835.1">
    <property type="nucleotide sequence ID" value="NZ_JBHSGN010000121.1"/>
</dbReference>
<dbReference type="InterPro" id="IPR001173">
    <property type="entry name" value="Glyco_trans_2-like"/>
</dbReference>
<evidence type="ECO:0000313" key="2">
    <source>
        <dbReference type="EMBL" id="MFC4676029.1"/>
    </source>
</evidence>
<dbReference type="Pfam" id="PF00535">
    <property type="entry name" value="Glycos_transf_2"/>
    <property type="match status" value="1"/>
</dbReference>
<dbReference type="InterPro" id="IPR029044">
    <property type="entry name" value="Nucleotide-diphossugar_trans"/>
</dbReference>
<name>A0ABV9L0M1_9BACT</name>
<gene>
    <name evidence="2" type="ORF">ACFO6W_20290</name>
</gene>
<evidence type="ECO:0000259" key="1">
    <source>
        <dbReference type="Pfam" id="PF00535"/>
    </source>
</evidence>
<reference evidence="3" key="1">
    <citation type="journal article" date="2019" name="Int. J. Syst. Evol. Microbiol.">
        <title>The Global Catalogue of Microorganisms (GCM) 10K type strain sequencing project: providing services to taxonomists for standard genome sequencing and annotation.</title>
        <authorList>
            <consortium name="The Broad Institute Genomics Platform"/>
            <consortium name="The Broad Institute Genome Sequencing Center for Infectious Disease"/>
            <person name="Wu L."/>
            <person name="Ma J."/>
        </authorList>
    </citation>
    <scope>NUCLEOTIDE SEQUENCE [LARGE SCALE GENOMIC DNA]</scope>
    <source>
        <strain evidence="3">CCUG 66188</strain>
    </source>
</reference>
<organism evidence="2 3">
    <name type="scientific">Dysgonomonas termitidis</name>
    <dbReference type="NCBI Taxonomy" id="1516126"/>
    <lineage>
        <taxon>Bacteria</taxon>
        <taxon>Pseudomonadati</taxon>
        <taxon>Bacteroidota</taxon>
        <taxon>Bacteroidia</taxon>
        <taxon>Bacteroidales</taxon>
        <taxon>Dysgonomonadaceae</taxon>
        <taxon>Dysgonomonas</taxon>
    </lineage>
</organism>
<dbReference type="PANTHER" id="PTHR22916">
    <property type="entry name" value="GLYCOSYLTRANSFERASE"/>
    <property type="match status" value="1"/>
</dbReference>
<comment type="caution">
    <text evidence="2">The sequence shown here is derived from an EMBL/GenBank/DDBJ whole genome shotgun (WGS) entry which is preliminary data.</text>
</comment>
<keyword evidence="3" id="KW-1185">Reference proteome</keyword>
<dbReference type="SUPFAM" id="SSF53448">
    <property type="entry name" value="Nucleotide-diphospho-sugar transferases"/>
    <property type="match status" value="1"/>
</dbReference>
<protein>
    <submittedName>
        <fullName evidence="2">Glycosyltransferase family 2 protein</fullName>
    </submittedName>
</protein>
<accession>A0ABV9L0M1</accession>
<dbReference type="Proteomes" id="UP001596023">
    <property type="component" value="Unassembled WGS sequence"/>
</dbReference>
<dbReference type="EMBL" id="JBHSGN010000121">
    <property type="protein sequence ID" value="MFC4676029.1"/>
    <property type="molecule type" value="Genomic_DNA"/>
</dbReference>
<proteinExistence type="predicted"/>
<evidence type="ECO:0000313" key="3">
    <source>
        <dbReference type="Proteomes" id="UP001596023"/>
    </source>
</evidence>
<dbReference type="Gene3D" id="3.90.550.10">
    <property type="entry name" value="Spore Coat Polysaccharide Biosynthesis Protein SpsA, Chain A"/>
    <property type="match status" value="1"/>
</dbReference>
<dbReference type="PANTHER" id="PTHR22916:SF3">
    <property type="entry name" value="UDP-GLCNAC:BETAGAL BETA-1,3-N-ACETYLGLUCOSAMINYLTRANSFERASE-LIKE PROTEIN 1"/>
    <property type="match status" value="1"/>
</dbReference>